<name>A0A948RX94_UNCEI</name>
<evidence type="ECO:0000256" key="1">
    <source>
        <dbReference type="SAM" id="MobiDB-lite"/>
    </source>
</evidence>
<dbReference type="Proteomes" id="UP000777784">
    <property type="component" value="Unassembled WGS sequence"/>
</dbReference>
<evidence type="ECO:0000256" key="2">
    <source>
        <dbReference type="SAM" id="SignalP"/>
    </source>
</evidence>
<sequence length="145" mass="16000">MRRIGLILLALFVLIGCSRQVTVTPQDIRPGMDIKDAQVVTLDGYVYYFDRLVFEADSLSGFNSVVEEKIENGSIAYVDVPHVTRIPLALVESVQRRKREMGQTMLYGAGLVGLGVIMIDLASSDDPTYESQPRGKPPISVPDDN</sequence>
<proteinExistence type="predicted"/>
<keyword evidence="2" id="KW-0732">Signal</keyword>
<feature type="signal peptide" evidence="2">
    <location>
        <begin position="1"/>
        <end position="23"/>
    </location>
</feature>
<dbReference type="EMBL" id="JAHJDP010000048">
    <property type="protein sequence ID" value="MBU2691228.1"/>
    <property type="molecule type" value="Genomic_DNA"/>
</dbReference>
<gene>
    <name evidence="3" type="ORF">KJ970_09885</name>
</gene>
<evidence type="ECO:0008006" key="5">
    <source>
        <dbReference type="Google" id="ProtNLM"/>
    </source>
</evidence>
<accession>A0A948RX94</accession>
<protein>
    <recommendedName>
        <fullName evidence="5">DUF3221 domain-containing protein</fullName>
    </recommendedName>
</protein>
<feature type="chain" id="PRO_5037465102" description="DUF3221 domain-containing protein" evidence="2">
    <location>
        <begin position="24"/>
        <end position="145"/>
    </location>
</feature>
<reference evidence="3" key="1">
    <citation type="submission" date="2021-05" db="EMBL/GenBank/DDBJ databases">
        <title>Energy efficiency and biological interactions define the core microbiome of deep oligotrophic groundwater.</title>
        <authorList>
            <person name="Mehrshad M."/>
            <person name="Lopez-Fernandez M."/>
            <person name="Bell E."/>
            <person name="Bernier-Latmani R."/>
            <person name="Bertilsson S."/>
            <person name="Dopson M."/>
        </authorList>
    </citation>
    <scope>NUCLEOTIDE SEQUENCE</scope>
    <source>
        <strain evidence="3">Modern_marine.mb.64</strain>
    </source>
</reference>
<evidence type="ECO:0000313" key="3">
    <source>
        <dbReference type="EMBL" id="MBU2691228.1"/>
    </source>
</evidence>
<dbReference type="PROSITE" id="PS51257">
    <property type="entry name" value="PROKAR_LIPOPROTEIN"/>
    <property type="match status" value="1"/>
</dbReference>
<feature type="region of interest" description="Disordered" evidence="1">
    <location>
        <begin position="126"/>
        <end position="145"/>
    </location>
</feature>
<dbReference type="AlphaFoldDB" id="A0A948RX94"/>
<organism evidence="3 4">
    <name type="scientific">Eiseniibacteriota bacterium</name>
    <dbReference type="NCBI Taxonomy" id="2212470"/>
    <lineage>
        <taxon>Bacteria</taxon>
        <taxon>Candidatus Eiseniibacteriota</taxon>
    </lineage>
</organism>
<comment type="caution">
    <text evidence="3">The sequence shown here is derived from an EMBL/GenBank/DDBJ whole genome shotgun (WGS) entry which is preliminary data.</text>
</comment>
<evidence type="ECO:0000313" key="4">
    <source>
        <dbReference type="Proteomes" id="UP000777784"/>
    </source>
</evidence>
<feature type="compositionally biased region" description="Pro residues" evidence="1">
    <location>
        <begin position="135"/>
        <end position="145"/>
    </location>
</feature>